<evidence type="ECO:0000256" key="3">
    <source>
        <dbReference type="ARBA" id="ARBA00022679"/>
    </source>
</evidence>
<organism evidence="5 6">
    <name type="scientific">Candidatus Moanibacter tarae</name>
    <dbReference type="NCBI Taxonomy" id="2200854"/>
    <lineage>
        <taxon>Bacteria</taxon>
        <taxon>Pseudomonadati</taxon>
        <taxon>Verrucomicrobiota</taxon>
        <taxon>Opitutia</taxon>
        <taxon>Puniceicoccales</taxon>
        <taxon>Puniceicoccales incertae sedis</taxon>
        <taxon>Candidatus Moanibacter</taxon>
    </lineage>
</organism>
<gene>
    <name evidence="5" type="primary">acsE</name>
    <name evidence="5" type="ORF">DF168_00927</name>
</gene>
<evidence type="ECO:0000256" key="1">
    <source>
        <dbReference type="ARBA" id="ARBA00010398"/>
    </source>
</evidence>
<sequence>MKIKGLEREFFVIGENVHTTRILLRKGKRVTKNPEGLESVQYKDSDGIERFLIIPNEVKRTQDYEEGRIKHVKIAIQSAMGDPSPSAYEGMQYLRQMILKQVAKNVDFIDLNVDEISLNPAEQKTAMSWLVQTAQNISSVPLSIDSSNIETLEAGLAACRLNGIQHMLNSASLERIEVLDLAKRYNAAVIVSAAGSSGMPQNDDERVQNASRMVDTALDKEIQLKSIYIDPLIFPISVDSEFGNHAFEAIRRLREKYGPEIHITGGFSNVSFGIPCRRLVNNVFLNLVIQAGADSGIIDPITSRLDHVLSMERASIPYKLTENMLLGRDRFCKKFLRAYRKGELNG</sequence>
<dbReference type="GO" id="GO:0102036">
    <property type="term" value="F:methyltetrahydrofolate:corrinoid/iron-sulfur protein methyltransferase activity"/>
    <property type="evidence" value="ECO:0007669"/>
    <property type="project" value="UniProtKB-EC"/>
</dbReference>
<comment type="similarity">
    <text evidence="1">Belongs to the vitamin-B12 dependent methionine synthase family.</text>
</comment>
<dbReference type="InterPro" id="IPR050554">
    <property type="entry name" value="Met_Synthase/Corrinoid"/>
</dbReference>
<reference evidence="5 6" key="1">
    <citation type="submission" date="2018-06" db="EMBL/GenBank/DDBJ databases">
        <title>Draft Genome Sequence of a Novel Marine Bacterium Related to the Verrucomicrobia.</title>
        <authorList>
            <person name="Vosseberg J."/>
            <person name="Martijn J."/>
            <person name="Ettema T.J.G."/>
        </authorList>
    </citation>
    <scope>NUCLEOTIDE SEQUENCE [LARGE SCALE GENOMIC DNA]</scope>
    <source>
        <strain evidence="5">TARA_B100001123</strain>
    </source>
</reference>
<evidence type="ECO:0000313" key="6">
    <source>
        <dbReference type="Proteomes" id="UP000247465"/>
    </source>
</evidence>
<dbReference type="EC" id="2.1.1.258" evidence="5"/>
<dbReference type="InterPro" id="IPR000489">
    <property type="entry name" value="Pterin-binding_dom"/>
</dbReference>
<protein>
    <submittedName>
        <fullName evidence="5">5-methyltetrahydrofolate:corrinoid/iron-sulfur protein co-methyltransferase</fullName>
        <ecNumber evidence="5">2.1.1.258</ecNumber>
    </submittedName>
</protein>
<keyword evidence="3 5" id="KW-0808">Transferase</keyword>
<evidence type="ECO:0000313" key="5">
    <source>
        <dbReference type="EMBL" id="AWT59733.1"/>
    </source>
</evidence>
<dbReference type="GO" id="GO:0042558">
    <property type="term" value="P:pteridine-containing compound metabolic process"/>
    <property type="evidence" value="ECO:0007669"/>
    <property type="project" value="InterPro"/>
</dbReference>
<feature type="domain" description="Pterin-binding" evidence="4">
    <location>
        <begin position="71"/>
        <end position="317"/>
    </location>
</feature>
<dbReference type="Proteomes" id="UP000247465">
    <property type="component" value="Chromosome"/>
</dbReference>
<dbReference type="PANTHER" id="PTHR45833">
    <property type="entry name" value="METHIONINE SYNTHASE"/>
    <property type="match status" value="1"/>
</dbReference>
<dbReference type="EMBL" id="CP029803">
    <property type="protein sequence ID" value="AWT59733.1"/>
    <property type="molecule type" value="Genomic_DNA"/>
</dbReference>
<keyword evidence="2 5" id="KW-0489">Methyltransferase</keyword>
<dbReference type="GO" id="GO:0008705">
    <property type="term" value="F:methionine synthase activity"/>
    <property type="evidence" value="ECO:0007669"/>
    <property type="project" value="TreeGrafter"/>
</dbReference>
<dbReference type="AlphaFoldDB" id="A0A2Z4ACB5"/>
<dbReference type="PROSITE" id="PS50972">
    <property type="entry name" value="PTERIN_BINDING"/>
    <property type="match status" value="1"/>
</dbReference>
<evidence type="ECO:0000256" key="2">
    <source>
        <dbReference type="ARBA" id="ARBA00022603"/>
    </source>
</evidence>
<proteinExistence type="inferred from homology"/>
<dbReference type="PANTHER" id="PTHR45833:SF2">
    <property type="entry name" value="BIFUNCTIONAL HOMOCYSTEINE S-METHYLTRANSFERASE_5,10-METHYLENETETRAHYDROFOLATE REDUCTASE"/>
    <property type="match status" value="1"/>
</dbReference>
<dbReference type="InterPro" id="IPR011005">
    <property type="entry name" value="Dihydropteroate_synth-like_sf"/>
</dbReference>
<dbReference type="Gene3D" id="3.20.20.20">
    <property type="entry name" value="Dihydropteroate synthase-like"/>
    <property type="match status" value="1"/>
</dbReference>
<dbReference type="GO" id="GO:0005829">
    <property type="term" value="C:cytosol"/>
    <property type="evidence" value="ECO:0007669"/>
    <property type="project" value="TreeGrafter"/>
</dbReference>
<dbReference type="SUPFAM" id="SSF51717">
    <property type="entry name" value="Dihydropteroate synthetase-like"/>
    <property type="match status" value="1"/>
</dbReference>
<evidence type="ECO:0000259" key="4">
    <source>
        <dbReference type="PROSITE" id="PS50972"/>
    </source>
</evidence>
<dbReference type="KEGG" id="mtar:DF168_00927"/>
<accession>A0A2Z4ACB5</accession>
<name>A0A2Z4ACB5_9BACT</name>
<dbReference type="Pfam" id="PF00809">
    <property type="entry name" value="Pterin_bind"/>
    <property type="match status" value="1"/>
</dbReference>
<dbReference type="GO" id="GO:0032259">
    <property type="term" value="P:methylation"/>
    <property type="evidence" value="ECO:0007669"/>
    <property type="project" value="UniProtKB-KW"/>
</dbReference>